<comment type="subunit">
    <text evidence="2">Forms a 24-polypeptide structural core with octahedral symmetry.</text>
</comment>
<feature type="compositionally biased region" description="Low complexity" evidence="9">
    <location>
        <begin position="86"/>
        <end position="102"/>
    </location>
</feature>
<dbReference type="PROSITE" id="PS50968">
    <property type="entry name" value="BIOTINYL_LIPOYL"/>
    <property type="match status" value="1"/>
</dbReference>
<keyword evidence="5 8" id="KW-0012">Acyltransferase</keyword>
<dbReference type="GO" id="GO:0004742">
    <property type="term" value="F:dihydrolipoyllysine-residue acetyltransferase activity"/>
    <property type="evidence" value="ECO:0007669"/>
    <property type="project" value="UniProtKB-UniRule"/>
</dbReference>
<sequence>MPITITMPALSPTMEEGNLAKWLVKEGDKVSSGDVIAEIETDKATMEVEAVDEGTVAKLVVPAGTEGVKVNSVIAILAAEGEDASAAAASSSNTPNASAPERQAPEPEQPAKPEENAAAKSGYGGSATPVDGAEKPQAAVAERPSGNSTSMGADNKGERIFASPLARRLAKEAGVDLKQVTGSGPRGRIVKADIEGAPKGEAQKPSPQPQAGAAPAADAPQAPKPMTDDAVLKLFEKGSYELVPHDGMRKTIARRLVEAKSTIPHFYLTLDCELDALLALRKQLNAASPMKKTDAGEAPLYKLSVNDMIIKAMALALRDVPAANASWTEANMVMHKHADVGVAVSIPGGLITPIIRRAEEKSLSTISNEMKDLASRARSRKLKPEEYQGGTTAVSNLGMFGIKEFSAVINPPHATILAIGAGEERAVVKGGEIKIATVMSVTLSTDHRAVDGALGAELIGAFKRHIEHPLGMLV</sequence>
<dbReference type="Proteomes" id="UP000666240">
    <property type="component" value="Unassembled WGS sequence"/>
</dbReference>
<name>A0A8J7R2A8_9HYPH</name>
<dbReference type="AlphaFoldDB" id="A0A8J7R2A8"/>
<gene>
    <name evidence="12" type="ORF">J5Y06_16475</name>
</gene>
<feature type="region of interest" description="Disordered" evidence="9">
    <location>
        <begin position="198"/>
        <end position="225"/>
    </location>
</feature>
<keyword evidence="12" id="KW-0670">Pyruvate</keyword>
<dbReference type="InterPro" id="IPR006257">
    <property type="entry name" value="LAT1"/>
</dbReference>
<feature type="domain" description="Peripheral subunit-binding (PSBD)" evidence="11">
    <location>
        <begin position="161"/>
        <end position="198"/>
    </location>
</feature>
<dbReference type="InterPro" id="IPR003016">
    <property type="entry name" value="2-oxoA_DH_lipoyl-BS"/>
</dbReference>
<feature type="domain" description="Lipoyl-binding" evidence="10">
    <location>
        <begin position="2"/>
        <end position="78"/>
    </location>
</feature>
<comment type="function">
    <text evidence="6">The pyruvate dehydrogenase complex catalyzes the overall conversion of pyruvate to acetyl-CoA and CO(2). It contains multiple copies of three enzymatic components: pyruvate dehydrogenase (E1), dihydrolipoamide acetyltransferase (E2) and lipoamide dehydrogenase (E3).</text>
</comment>
<dbReference type="PANTHER" id="PTHR23151">
    <property type="entry name" value="DIHYDROLIPOAMIDE ACETYL/SUCCINYL-TRANSFERASE-RELATED"/>
    <property type="match status" value="1"/>
</dbReference>
<dbReference type="PROSITE" id="PS51826">
    <property type="entry name" value="PSBD"/>
    <property type="match status" value="1"/>
</dbReference>
<evidence type="ECO:0000256" key="8">
    <source>
        <dbReference type="RuleBase" id="RU361137"/>
    </source>
</evidence>
<proteinExistence type="inferred from homology"/>
<dbReference type="CDD" id="cd06849">
    <property type="entry name" value="lipoyl_domain"/>
    <property type="match status" value="1"/>
</dbReference>
<evidence type="ECO:0000256" key="1">
    <source>
        <dbReference type="ARBA" id="ARBA00007317"/>
    </source>
</evidence>
<comment type="cofactor">
    <cofactor evidence="8">
        <name>(R)-lipoate</name>
        <dbReference type="ChEBI" id="CHEBI:83088"/>
    </cofactor>
    <text evidence="8">Binds 1 lipoyl cofactor covalently.</text>
</comment>
<dbReference type="PANTHER" id="PTHR23151:SF90">
    <property type="entry name" value="DIHYDROLIPOYLLYSINE-RESIDUE ACETYLTRANSFERASE COMPONENT OF PYRUVATE DEHYDROGENASE COMPLEX, MITOCHONDRIAL-RELATED"/>
    <property type="match status" value="1"/>
</dbReference>
<dbReference type="InterPro" id="IPR004167">
    <property type="entry name" value="PSBD"/>
</dbReference>
<dbReference type="Pfam" id="PF02817">
    <property type="entry name" value="E3_binding"/>
    <property type="match status" value="1"/>
</dbReference>
<dbReference type="SUPFAM" id="SSF52777">
    <property type="entry name" value="CoA-dependent acyltransferases"/>
    <property type="match status" value="1"/>
</dbReference>
<evidence type="ECO:0000256" key="2">
    <source>
        <dbReference type="ARBA" id="ARBA00011484"/>
    </source>
</evidence>
<dbReference type="InterPro" id="IPR011053">
    <property type="entry name" value="Single_hybrid_motif"/>
</dbReference>
<organism evidence="12 13">
    <name type="scientific">Tianweitania sediminis</name>
    <dbReference type="NCBI Taxonomy" id="1502156"/>
    <lineage>
        <taxon>Bacteria</taxon>
        <taxon>Pseudomonadati</taxon>
        <taxon>Pseudomonadota</taxon>
        <taxon>Alphaproteobacteria</taxon>
        <taxon>Hyphomicrobiales</taxon>
        <taxon>Phyllobacteriaceae</taxon>
        <taxon>Tianweitania</taxon>
    </lineage>
</organism>
<dbReference type="InterPro" id="IPR036625">
    <property type="entry name" value="E3-bd_dom_sf"/>
</dbReference>
<evidence type="ECO:0000256" key="3">
    <source>
        <dbReference type="ARBA" id="ARBA00022679"/>
    </source>
</evidence>
<dbReference type="Pfam" id="PF00198">
    <property type="entry name" value="2-oxoacid_dh"/>
    <property type="match status" value="1"/>
</dbReference>
<evidence type="ECO:0000256" key="6">
    <source>
        <dbReference type="ARBA" id="ARBA00025211"/>
    </source>
</evidence>
<dbReference type="EMBL" id="JAGIYY010000006">
    <property type="protein sequence ID" value="MBP0440252.1"/>
    <property type="molecule type" value="Genomic_DNA"/>
</dbReference>
<dbReference type="Gene3D" id="4.10.320.10">
    <property type="entry name" value="E3-binding domain"/>
    <property type="match status" value="1"/>
</dbReference>
<dbReference type="EC" id="2.3.1.12" evidence="8"/>
<dbReference type="GO" id="GO:0045254">
    <property type="term" value="C:pyruvate dehydrogenase complex"/>
    <property type="evidence" value="ECO:0007669"/>
    <property type="project" value="UniProtKB-UniRule"/>
</dbReference>
<keyword evidence="4 8" id="KW-0450">Lipoyl</keyword>
<dbReference type="SUPFAM" id="SSF47005">
    <property type="entry name" value="Peripheral subunit-binding domain of 2-oxo acid dehydrogenase complex"/>
    <property type="match status" value="1"/>
</dbReference>
<dbReference type="GO" id="GO:0006086">
    <property type="term" value="P:pyruvate decarboxylation to acetyl-CoA"/>
    <property type="evidence" value="ECO:0007669"/>
    <property type="project" value="InterPro"/>
</dbReference>
<evidence type="ECO:0000256" key="5">
    <source>
        <dbReference type="ARBA" id="ARBA00023315"/>
    </source>
</evidence>
<dbReference type="InterPro" id="IPR023213">
    <property type="entry name" value="CAT-like_dom_sf"/>
</dbReference>
<dbReference type="PROSITE" id="PS00189">
    <property type="entry name" value="LIPOYL"/>
    <property type="match status" value="1"/>
</dbReference>
<comment type="caution">
    <text evidence="12">The sequence shown here is derived from an EMBL/GenBank/DDBJ whole genome shotgun (WGS) entry which is preliminary data.</text>
</comment>
<evidence type="ECO:0000256" key="7">
    <source>
        <dbReference type="ARBA" id="ARBA00048370"/>
    </source>
</evidence>
<evidence type="ECO:0000256" key="9">
    <source>
        <dbReference type="SAM" id="MobiDB-lite"/>
    </source>
</evidence>
<dbReference type="InterPro" id="IPR001078">
    <property type="entry name" value="2-oxoacid_DH_actylTfrase"/>
</dbReference>
<evidence type="ECO:0000313" key="12">
    <source>
        <dbReference type="EMBL" id="MBP0440252.1"/>
    </source>
</evidence>
<dbReference type="InterPro" id="IPR045257">
    <property type="entry name" value="E2/Pdx1"/>
</dbReference>
<evidence type="ECO:0000313" key="13">
    <source>
        <dbReference type="Proteomes" id="UP000666240"/>
    </source>
</evidence>
<dbReference type="RefSeq" id="WP_209336275.1">
    <property type="nucleotide sequence ID" value="NZ_JAGIYY010000006.1"/>
</dbReference>
<feature type="compositionally biased region" description="Basic and acidic residues" evidence="9">
    <location>
        <begin position="103"/>
        <end position="117"/>
    </location>
</feature>
<evidence type="ECO:0000256" key="4">
    <source>
        <dbReference type="ARBA" id="ARBA00022823"/>
    </source>
</evidence>
<accession>A0A8J7R2A8</accession>
<dbReference type="Gene3D" id="2.40.50.100">
    <property type="match status" value="1"/>
</dbReference>
<evidence type="ECO:0000259" key="10">
    <source>
        <dbReference type="PROSITE" id="PS50968"/>
    </source>
</evidence>
<comment type="similarity">
    <text evidence="1 8">Belongs to the 2-oxoacid dehydrogenase family.</text>
</comment>
<dbReference type="FunFam" id="2.40.50.100:FF:000010">
    <property type="entry name" value="Acetyltransferase component of pyruvate dehydrogenase complex"/>
    <property type="match status" value="1"/>
</dbReference>
<dbReference type="Pfam" id="PF00364">
    <property type="entry name" value="Biotin_lipoyl"/>
    <property type="match status" value="1"/>
</dbReference>
<dbReference type="Gene3D" id="3.30.559.10">
    <property type="entry name" value="Chloramphenicol acetyltransferase-like domain"/>
    <property type="match status" value="1"/>
</dbReference>
<reference evidence="12" key="1">
    <citation type="submission" date="2021-03" db="EMBL/GenBank/DDBJ databases">
        <title>Genome sequencing and assembly of Tianweitania sediminis.</title>
        <authorList>
            <person name="Chhetri G."/>
        </authorList>
    </citation>
    <scope>NUCLEOTIDE SEQUENCE</scope>
    <source>
        <strain evidence="12">Z8</strain>
    </source>
</reference>
<dbReference type="SUPFAM" id="SSF51230">
    <property type="entry name" value="Single hybrid motif"/>
    <property type="match status" value="1"/>
</dbReference>
<dbReference type="NCBIfam" id="TIGR01349">
    <property type="entry name" value="PDHac_trf_mito"/>
    <property type="match status" value="1"/>
</dbReference>
<evidence type="ECO:0000259" key="11">
    <source>
        <dbReference type="PROSITE" id="PS51826"/>
    </source>
</evidence>
<protein>
    <recommendedName>
        <fullName evidence="8">Acetyltransferase component of pyruvate dehydrogenase complex</fullName>
        <ecNumber evidence="8">2.3.1.12</ecNumber>
    </recommendedName>
</protein>
<keyword evidence="13" id="KW-1185">Reference proteome</keyword>
<feature type="compositionally biased region" description="Low complexity" evidence="9">
    <location>
        <begin position="203"/>
        <end position="225"/>
    </location>
</feature>
<feature type="region of interest" description="Disordered" evidence="9">
    <location>
        <begin position="86"/>
        <end position="157"/>
    </location>
</feature>
<keyword evidence="3 8" id="KW-0808">Transferase</keyword>
<comment type="catalytic activity">
    <reaction evidence="7 8">
        <text>N(6)-[(R)-dihydrolipoyl]-L-lysyl-[protein] + acetyl-CoA = N(6)-[(R)-S(8)-acetyldihydrolipoyl]-L-lysyl-[protein] + CoA</text>
        <dbReference type="Rhea" id="RHEA:17017"/>
        <dbReference type="Rhea" id="RHEA-COMP:10475"/>
        <dbReference type="Rhea" id="RHEA-COMP:10478"/>
        <dbReference type="ChEBI" id="CHEBI:57287"/>
        <dbReference type="ChEBI" id="CHEBI:57288"/>
        <dbReference type="ChEBI" id="CHEBI:83100"/>
        <dbReference type="ChEBI" id="CHEBI:83111"/>
        <dbReference type="EC" id="2.3.1.12"/>
    </reaction>
</comment>
<dbReference type="InterPro" id="IPR000089">
    <property type="entry name" value="Biotin_lipoyl"/>
</dbReference>